<dbReference type="InterPro" id="IPR042097">
    <property type="entry name" value="Aminopeptidase_N-like_N_sf"/>
</dbReference>
<evidence type="ECO:0000313" key="19">
    <source>
        <dbReference type="Proteomes" id="UP000431269"/>
    </source>
</evidence>
<organism evidence="18 19">
    <name type="scientific">Terricaulis silvestris</name>
    <dbReference type="NCBI Taxonomy" id="2686094"/>
    <lineage>
        <taxon>Bacteria</taxon>
        <taxon>Pseudomonadati</taxon>
        <taxon>Pseudomonadota</taxon>
        <taxon>Alphaproteobacteria</taxon>
        <taxon>Caulobacterales</taxon>
        <taxon>Caulobacteraceae</taxon>
        <taxon>Terricaulis</taxon>
    </lineage>
</organism>
<dbReference type="InterPro" id="IPR027268">
    <property type="entry name" value="Peptidase_M4/M1_CTD_sf"/>
</dbReference>
<dbReference type="CDD" id="cd09601">
    <property type="entry name" value="M1_APN-Q_like"/>
    <property type="match status" value="1"/>
</dbReference>
<feature type="binding site" evidence="10">
    <location>
        <begin position="284"/>
        <end position="288"/>
    </location>
    <ligand>
        <name>substrate</name>
    </ligand>
</feature>
<dbReference type="Gene3D" id="1.10.390.10">
    <property type="entry name" value="Neutral Protease Domain 2"/>
    <property type="match status" value="1"/>
</dbReference>
<feature type="domain" description="Peptidase M1 membrane alanine aminopeptidase" evidence="15">
    <location>
        <begin position="247"/>
        <end position="465"/>
    </location>
</feature>
<reference evidence="19" key="1">
    <citation type="submission" date="2019-12" db="EMBL/GenBank/DDBJ databases">
        <title>Complete genome of Terracaulis silvestris 0127_4.</title>
        <authorList>
            <person name="Vieira S."/>
            <person name="Riedel T."/>
            <person name="Sproer C."/>
            <person name="Pascual J."/>
            <person name="Boedeker C."/>
            <person name="Overmann J."/>
        </authorList>
    </citation>
    <scope>NUCLEOTIDE SEQUENCE [LARGE SCALE GENOMIC DNA]</scope>
    <source>
        <strain evidence="19">0127_4</strain>
    </source>
</reference>
<keyword evidence="3 13" id="KW-0031">Aminopeptidase</keyword>
<feature type="binding site" evidence="10">
    <location>
        <position position="150"/>
    </location>
    <ligand>
        <name>substrate</name>
    </ligand>
</feature>
<evidence type="ECO:0000256" key="8">
    <source>
        <dbReference type="ARBA" id="ARBA00023049"/>
    </source>
</evidence>
<feature type="active site" description="Proton acceptor" evidence="9">
    <location>
        <position position="321"/>
    </location>
</feature>
<feature type="chain" id="PRO_5026048075" description="Aminopeptidase" evidence="14">
    <location>
        <begin position="23"/>
        <end position="872"/>
    </location>
</feature>
<proteinExistence type="inferred from homology"/>
<evidence type="ECO:0000256" key="4">
    <source>
        <dbReference type="ARBA" id="ARBA00022670"/>
    </source>
</evidence>
<dbReference type="GO" id="GO:0070006">
    <property type="term" value="F:metalloaminopeptidase activity"/>
    <property type="evidence" value="ECO:0007669"/>
    <property type="project" value="TreeGrafter"/>
</dbReference>
<comment type="catalytic activity">
    <reaction evidence="1">
        <text>Release of an N-terminal amino acid, Xaa-|-Yaa- from a peptide, amide or arylamide. Xaa is preferably Ala, but may be most amino acids including Pro (slow action). When a terminal hydrophobic residue is followed by a prolyl residue, the two may be released as an intact Xaa-Pro dipeptide.</text>
        <dbReference type="EC" id="3.4.11.2"/>
    </reaction>
</comment>
<evidence type="ECO:0000256" key="12">
    <source>
        <dbReference type="PIRSR" id="PIRSR634016-4"/>
    </source>
</evidence>
<evidence type="ECO:0000256" key="13">
    <source>
        <dbReference type="RuleBase" id="RU364040"/>
    </source>
</evidence>
<comment type="similarity">
    <text evidence="2 13">Belongs to the peptidase M1 family.</text>
</comment>
<dbReference type="GO" id="GO:0008270">
    <property type="term" value="F:zinc ion binding"/>
    <property type="evidence" value="ECO:0007669"/>
    <property type="project" value="UniProtKB-UniRule"/>
</dbReference>
<dbReference type="InterPro" id="IPR045357">
    <property type="entry name" value="Aminopeptidase_N-like_N"/>
</dbReference>
<dbReference type="RefSeq" id="WP_158765507.1">
    <property type="nucleotide sequence ID" value="NZ_CP047045.1"/>
</dbReference>
<dbReference type="InterPro" id="IPR050344">
    <property type="entry name" value="Peptidase_M1_aminopeptidases"/>
</dbReference>
<dbReference type="FunFam" id="1.10.390.10:FF:000006">
    <property type="entry name" value="Puromycin-sensitive aminopeptidase"/>
    <property type="match status" value="1"/>
</dbReference>
<dbReference type="InterPro" id="IPR034016">
    <property type="entry name" value="M1_APN-typ"/>
</dbReference>
<dbReference type="Gene3D" id="2.60.40.1910">
    <property type="match status" value="1"/>
</dbReference>
<dbReference type="EMBL" id="CP047045">
    <property type="protein sequence ID" value="QGZ94579.1"/>
    <property type="molecule type" value="Genomic_DNA"/>
</dbReference>
<dbReference type="GO" id="GO:0006508">
    <property type="term" value="P:proteolysis"/>
    <property type="evidence" value="ECO:0007669"/>
    <property type="project" value="UniProtKB-KW"/>
</dbReference>
<dbReference type="InterPro" id="IPR024571">
    <property type="entry name" value="ERAP1-like_C_dom"/>
</dbReference>
<dbReference type="InterPro" id="IPR001930">
    <property type="entry name" value="Peptidase_M1"/>
</dbReference>
<dbReference type="GO" id="GO:0042277">
    <property type="term" value="F:peptide binding"/>
    <property type="evidence" value="ECO:0007669"/>
    <property type="project" value="TreeGrafter"/>
</dbReference>
<feature type="binding site" evidence="11">
    <location>
        <position position="324"/>
    </location>
    <ligand>
        <name>Zn(2+)</name>
        <dbReference type="ChEBI" id="CHEBI:29105"/>
        <note>catalytic</note>
    </ligand>
</feature>
<keyword evidence="5 11" id="KW-0479">Metal-binding</keyword>
<dbReference type="SUPFAM" id="SSF63737">
    <property type="entry name" value="Leukotriene A4 hydrolase N-terminal domain"/>
    <property type="match status" value="1"/>
</dbReference>
<dbReference type="Proteomes" id="UP000431269">
    <property type="component" value="Chromosome"/>
</dbReference>
<dbReference type="PRINTS" id="PR00756">
    <property type="entry name" value="ALADIPTASE"/>
</dbReference>
<dbReference type="SUPFAM" id="SSF55486">
    <property type="entry name" value="Metalloproteases ('zincins'), catalytic domain"/>
    <property type="match status" value="1"/>
</dbReference>
<evidence type="ECO:0000259" key="16">
    <source>
        <dbReference type="Pfam" id="PF11838"/>
    </source>
</evidence>
<dbReference type="GO" id="GO:0016020">
    <property type="term" value="C:membrane"/>
    <property type="evidence" value="ECO:0007669"/>
    <property type="project" value="TreeGrafter"/>
</dbReference>
<keyword evidence="8 13" id="KW-0482">Metalloprotease</keyword>
<feature type="binding site" evidence="11">
    <location>
        <position position="320"/>
    </location>
    <ligand>
        <name>Zn(2+)</name>
        <dbReference type="ChEBI" id="CHEBI:29105"/>
        <note>catalytic</note>
    </ligand>
</feature>
<evidence type="ECO:0000256" key="11">
    <source>
        <dbReference type="PIRSR" id="PIRSR634016-3"/>
    </source>
</evidence>
<evidence type="ECO:0000256" key="1">
    <source>
        <dbReference type="ARBA" id="ARBA00000098"/>
    </source>
</evidence>
<evidence type="ECO:0000256" key="14">
    <source>
        <dbReference type="SAM" id="SignalP"/>
    </source>
</evidence>
<gene>
    <name evidence="18" type="primary">pepN_3</name>
    <name evidence="18" type="ORF">DSM104635_01398</name>
</gene>
<feature type="domain" description="Aminopeptidase N-like N-terminal" evidence="17">
    <location>
        <begin position="36"/>
        <end position="213"/>
    </location>
</feature>
<evidence type="ECO:0000256" key="3">
    <source>
        <dbReference type="ARBA" id="ARBA00022438"/>
    </source>
</evidence>
<feature type="binding site" evidence="11">
    <location>
        <position position="343"/>
    </location>
    <ligand>
        <name>Zn(2+)</name>
        <dbReference type="ChEBI" id="CHEBI:29105"/>
        <note>catalytic</note>
    </ligand>
</feature>
<dbReference type="Gene3D" id="2.60.40.1730">
    <property type="entry name" value="tricorn interacting facor f3 domain"/>
    <property type="match status" value="1"/>
</dbReference>
<dbReference type="GO" id="GO:0005737">
    <property type="term" value="C:cytoplasm"/>
    <property type="evidence" value="ECO:0007669"/>
    <property type="project" value="TreeGrafter"/>
</dbReference>
<evidence type="ECO:0000313" key="18">
    <source>
        <dbReference type="EMBL" id="QGZ94579.1"/>
    </source>
</evidence>
<dbReference type="Pfam" id="PF11838">
    <property type="entry name" value="ERAP1_C"/>
    <property type="match status" value="1"/>
</dbReference>
<dbReference type="PANTHER" id="PTHR11533">
    <property type="entry name" value="PROTEASE M1 ZINC METALLOPROTEASE"/>
    <property type="match status" value="1"/>
</dbReference>
<keyword evidence="4 13" id="KW-0645">Protease</keyword>
<feature type="site" description="Transition state stabilizer" evidence="12">
    <location>
        <position position="406"/>
    </location>
</feature>
<dbReference type="InterPro" id="IPR014782">
    <property type="entry name" value="Peptidase_M1_dom"/>
</dbReference>
<comment type="cofactor">
    <cofactor evidence="11 13">
        <name>Zn(2+)</name>
        <dbReference type="ChEBI" id="CHEBI:29105"/>
    </cofactor>
    <text evidence="11 13">Binds 1 zinc ion per subunit.</text>
</comment>
<dbReference type="Pfam" id="PF17900">
    <property type="entry name" value="Peptidase_M1_N"/>
    <property type="match status" value="1"/>
</dbReference>
<name>A0A6I6MIZ9_9CAUL</name>
<dbReference type="GO" id="GO:0005615">
    <property type="term" value="C:extracellular space"/>
    <property type="evidence" value="ECO:0007669"/>
    <property type="project" value="TreeGrafter"/>
</dbReference>
<keyword evidence="6 13" id="KW-0378">Hydrolase</keyword>
<protein>
    <recommendedName>
        <fullName evidence="13">Aminopeptidase</fullName>
        <ecNumber evidence="13">3.4.11.-</ecNumber>
    </recommendedName>
</protein>
<keyword evidence="19" id="KW-1185">Reference proteome</keyword>
<feature type="binding site" evidence="10">
    <location>
        <position position="802"/>
    </location>
    <ligand>
        <name>substrate</name>
    </ligand>
</feature>
<evidence type="ECO:0000256" key="10">
    <source>
        <dbReference type="PIRSR" id="PIRSR634016-2"/>
    </source>
</evidence>
<keyword evidence="14" id="KW-0732">Signal</keyword>
<evidence type="ECO:0000256" key="5">
    <source>
        <dbReference type="ARBA" id="ARBA00022723"/>
    </source>
</evidence>
<evidence type="ECO:0000256" key="2">
    <source>
        <dbReference type="ARBA" id="ARBA00010136"/>
    </source>
</evidence>
<dbReference type="Pfam" id="PF01433">
    <property type="entry name" value="Peptidase_M1"/>
    <property type="match status" value="1"/>
</dbReference>
<accession>A0A6I6MIZ9</accession>
<evidence type="ECO:0000256" key="6">
    <source>
        <dbReference type="ARBA" id="ARBA00022801"/>
    </source>
</evidence>
<dbReference type="GO" id="GO:0016285">
    <property type="term" value="F:alanyl aminopeptidase activity"/>
    <property type="evidence" value="ECO:0007669"/>
    <property type="project" value="UniProtKB-EC"/>
</dbReference>
<feature type="signal peptide" evidence="14">
    <location>
        <begin position="1"/>
        <end position="22"/>
    </location>
</feature>
<keyword evidence="7 11" id="KW-0862">Zinc</keyword>
<dbReference type="PANTHER" id="PTHR11533:SF174">
    <property type="entry name" value="PUROMYCIN-SENSITIVE AMINOPEPTIDASE-RELATED"/>
    <property type="match status" value="1"/>
</dbReference>
<evidence type="ECO:0000259" key="15">
    <source>
        <dbReference type="Pfam" id="PF01433"/>
    </source>
</evidence>
<dbReference type="GO" id="GO:0043171">
    <property type="term" value="P:peptide catabolic process"/>
    <property type="evidence" value="ECO:0007669"/>
    <property type="project" value="TreeGrafter"/>
</dbReference>
<sequence>MKPRSLAFAAMLLVSFVAPSSAQQSQRSWFEGGPTPLKYELALVPNVEAGTFTGDVRITINSDAELAAVTMNAIDLNVTRATIDNSQVATSVDAEAQTLTLTPRRALRGGRHTLRIQYNARILDDPYGLFRVQYQDDNGQTRRMIATQFEPADARRMLPLWDQPNRRAVFALTVTHATDQMAVGNMPVARTQRLSGGLSRTTFQDTPAMPSYLLFLAVGDFERITRDVDGVEVGVVVRRGQTARAQYALQAAEQSINYYHEYFGIRYPLPKLDMIGVPGAGGFGAMENWGAILYFDQFLLLDEARSNETDRQRVFSIVAHEIAHQWFGNLVTMNWWDDLWLNEGFASWMAAKAVAARHPDWQPWLSQLADGSADAAALDAREGTHPIVQTVNTIDDANLAFDDITYDKGLAVLRMLEAYVGEEGFRQGVRDYLNAHLYGNARTQDLWTAVQAASGQPVLEIARSYTTQPGFPLLTVQGADCRGRNSDGTIRITQRRFALDEVSRTNELWSIPVVAQRVGGEPVRAVLPPQAQSTIDVGACGTYIVNAGQSAFFRVKYDETNFRRLVEAFPQLDAADQLGLLLDYFAFGRSGDAPMTDFLELADRVPASADPVVITNTAESLVALATYAHGRPSEDAVRAYVRGRLQPYFARVGWDARQGESSNEGKLRATLIGSLAAVGDEAVIAEARRRAATPDAVQAGIRDAVLTVAAANATEAEYEALVQQARSTTDFVEQRRLWDRVAKAQDEALARRSLQMVLGDDITRQLRPTVLSDVAEVHPRLAWDFLVANRAAVEAFLDPLSRLEYPTTIADNSSDPAVADALIQYASNQPEGAQRTAAGIAASIRLKARTVRDAMPAVEQWIARRGAAGRGR</sequence>
<evidence type="ECO:0000256" key="9">
    <source>
        <dbReference type="PIRSR" id="PIRSR634016-1"/>
    </source>
</evidence>
<feature type="domain" description="ERAP1-like C-terminal" evidence="16">
    <location>
        <begin position="543"/>
        <end position="844"/>
    </location>
</feature>
<dbReference type="EC" id="3.4.11.-" evidence="13"/>
<evidence type="ECO:0000256" key="7">
    <source>
        <dbReference type="ARBA" id="ARBA00022833"/>
    </source>
</evidence>
<dbReference type="Gene3D" id="1.25.50.20">
    <property type="match status" value="1"/>
</dbReference>
<evidence type="ECO:0000259" key="17">
    <source>
        <dbReference type="Pfam" id="PF17900"/>
    </source>
</evidence>
<dbReference type="AlphaFoldDB" id="A0A6I6MIZ9"/>
<dbReference type="KEGG" id="tsv:DSM104635_01398"/>